<accession>A0A382F6J0</accession>
<name>A0A382F6J0_9ZZZZ</name>
<protein>
    <recommendedName>
        <fullName evidence="1">Beta-lactamase-related domain-containing protein</fullName>
    </recommendedName>
</protein>
<dbReference type="EMBL" id="UINC01047874">
    <property type="protein sequence ID" value="SVB57697.1"/>
    <property type="molecule type" value="Genomic_DNA"/>
</dbReference>
<dbReference type="InterPro" id="IPR012338">
    <property type="entry name" value="Beta-lactam/transpept-like"/>
</dbReference>
<dbReference type="InterPro" id="IPR001466">
    <property type="entry name" value="Beta-lactam-related"/>
</dbReference>
<evidence type="ECO:0000313" key="2">
    <source>
        <dbReference type="EMBL" id="SVB57697.1"/>
    </source>
</evidence>
<proteinExistence type="predicted"/>
<dbReference type="Gene3D" id="3.40.710.10">
    <property type="entry name" value="DD-peptidase/beta-lactamase superfamily"/>
    <property type="match status" value="1"/>
</dbReference>
<dbReference type="AlphaFoldDB" id="A0A382F6J0"/>
<organism evidence="2">
    <name type="scientific">marine metagenome</name>
    <dbReference type="NCBI Taxonomy" id="408172"/>
    <lineage>
        <taxon>unclassified sequences</taxon>
        <taxon>metagenomes</taxon>
        <taxon>ecological metagenomes</taxon>
    </lineage>
</organism>
<gene>
    <name evidence="2" type="ORF">METZ01_LOCUS210551</name>
</gene>
<dbReference type="InterPro" id="IPR050789">
    <property type="entry name" value="Diverse_Enzym_Activities"/>
</dbReference>
<evidence type="ECO:0000259" key="1">
    <source>
        <dbReference type="Pfam" id="PF00144"/>
    </source>
</evidence>
<reference evidence="2" key="1">
    <citation type="submission" date="2018-05" db="EMBL/GenBank/DDBJ databases">
        <authorList>
            <person name="Lanie J.A."/>
            <person name="Ng W.-L."/>
            <person name="Kazmierczak K.M."/>
            <person name="Andrzejewski T.M."/>
            <person name="Davidsen T.M."/>
            <person name="Wayne K.J."/>
            <person name="Tettelin H."/>
            <person name="Glass J.I."/>
            <person name="Rusch D."/>
            <person name="Podicherti R."/>
            <person name="Tsui H.-C.T."/>
            <person name="Winkler M.E."/>
        </authorList>
    </citation>
    <scope>NUCLEOTIDE SEQUENCE</scope>
</reference>
<sequence length="383" mass="40595">MIGRAFKLRLLVAAIGVLGQSALVSAQSPSRDEALTAFSRQLRADVAADDVGGIVAGVMVDGDLVWAQAFGWADRDARTPMSTASISRTGSISKSVTAVLMMRLLDEGVIGLDEPVERYLPAFASVKDRRVDAQPVTFRHLASHTAGLIREPQWPDAVVGPIELWDKRIVESLPLTAYDTVPGARYQYSNIGFGTLGLALAKAAGRPFMEMVRTEVLEPLGMTGSEFVVAGAKLEARLAAGYVIGQDGSIDGGQPAREHAGRGYKVPNGGVYSTVADLGRFMGAMSGVPGLRILSEESRQEALSIQTPENPNRGYGLGFSVQIDEQGRKIASHGGSVAGYSAHMAFDPEARIGVVLLRNYGRGSTNLGTAAQGLVAQLRSSIR</sequence>
<dbReference type="PANTHER" id="PTHR43283">
    <property type="entry name" value="BETA-LACTAMASE-RELATED"/>
    <property type="match status" value="1"/>
</dbReference>
<feature type="domain" description="Beta-lactamase-related" evidence="1">
    <location>
        <begin position="40"/>
        <end position="362"/>
    </location>
</feature>
<dbReference type="Pfam" id="PF00144">
    <property type="entry name" value="Beta-lactamase"/>
    <property type="match status" value="1"/>
</dbReference>
<dbReference type="PANTHER" id="PTHR43283:SF18">
    <property type="match status" value="1"/>
</dbReference>
<dbReference type="SUPFAM" id="SSF56601">
    <property type="entry name" value="beta-lactamase/transpeptidase-like"/>
    <property type="match status" value="1"/>
</dbReference>